<protein>
    <recommendedName>
        <fullName evidence="3">DUF4238 domain-containing protein</fullName>
    </recommendedName>
</protein>
<proteinExistence type="predicted"/>
<sequence length="69" mass="8023">MTEPLNLQTNVVKQHTVPRFLLRNFSSTGREKHRRLHAFDKATGLSYATTGFKPKCNQNQFINFDENNN</sequence>
<reference evidence="1 2" key="1">
    <citation type="submission" date="2020-11" db="EMBL/GenBank/DDBJ databases">
        <title>Enhanced detection system for hospital associated transmission using whole genome sequencing surveillance.</title>
        <authorList>
            <person name="Harrison L.H."/>
            <person name="Van Tyne D."/>
            <person name="Marsh J.W."/>
            <person name="Griffith M.P."/>
            <person name="Snyder D.J."/>
            <person name="Cooper V.S."/>
            <person name="Mustapha M."/>
        </authorList>
    </citation>
    <scope>NUCLEOTIDE SEQUENCE [LARGE SCALE GENOMIC DNA]</scope>
    <source>
        <strain evidence="1 2">CB00117</strain>
    </source>
</reference>
<organism evidence="1 2">
    <name type="scientific">Citrobacter sedlakii</name>
    <dbReference type="NCBI Taxonomy" id="67826"/>
    <lineage>
        <taxon>Bacteria</taxon>
        <taxon>Pseudomonadati</taxon>
        <taxon>Pseudomonadota</taxon>
        <taxon>Gammaproteobacteria</taxon>
        <taxon>Enterobacterales</taxon>
        <taxon>Enterobacteriaceae</taxon>
        <taxon>Citrobacter</taxon>
        <taxon>Citrobacter freundii complex</taxon>
    </lineage>
</organism>
<comment type="caution">
    <text evidence="1">The sequence shown here is derived from an EMBL/GenBank/DDBJ whole genome shotgun (WGS) entry which is preliminary data.</text>
</comment>
<name>A0ABS0ZXZ9_9ENTR</name>
<accession>A0ABS0ZXZ9</accession>
<dbReference type="RefSeq" id="WP_200036097.1">
    <property type="nucleotide sequence ID" value="NZ_JADWND010000018.1"/>
</dbReference>
<evidence type="ECO:0000313" key="1">
    <source>
        <dbReference type="EMBL" id="MBJ8383674.1"/>
    </source>
</evidence>
<keyword evidence="2" id="KW-1185">Reference proteome</keyword>
<dbReference type="Proteomes" id="UP000746649">
    <property type="component" value="Unassembled WGS sequence"/>
</dbReference>
<evidence type="ECO:0000313" key="2">
    <source>
        <dbReference type="Proteomes" id="UP000746649"/>
    </source>
</evidence>
<gene>
    <name evidence="1" type="ORF">I6M88_22280</name>
</gene>
<evidence type="ECO:0008006" key="3">
    <source>
        <dbReference type="Google" id="ProtNLM"/>
    </source>
</evidence>
<dbReference type="EMBL" id="JADWND010000018">
    <property type="protein sequence ID" value="MBJ8383674.1"/>
    <property type="molecule type" value="Genomic_DNA"/>
</dbReference>